<feature type="transmembrane region" description="Helical" evidence="17">
    <location>
        <begin position="298"/>
        <end position="318"/>
    </location>
</feature>
<keyword evidence="14 17" id="KW-0496">Mitochondrion</keyword>
<evidence type="ECO:0000256" key="4">
    <source>
        <dbReference type="ARBA" id="ARBA00021096"/>
    </source>
</evidence>
<dbReference type="GO" id="GO:0003954">
    <property type="term" value="F:NADH dehydrogenase activity"/>
    <property type="evidence" value="ECO:0007669"/>
    <property type="project" value="TreeGrafter"/>
</dbReference>
<dbReference type="Pfam" id="PF06455">
    <property type="entry name" value="NADH5_C"/>
    <property type="match status" value="1"/>
</dbReference>
<dbReference type="GO" id="GO:0008137">
    <property type="term" value="F:NADH dehydrogenase (ubiquinone) activity"/>
    <property type="evidence" value="ECO:0007669"/>
    <property type="project" value="UniProtKB-EC"/>
</dbReference>
<keyword evidence="6" id="KW-0679">Respiratory chain</keyword>
<evidence type="ECO:0000256" key="14">
    <source>
        <dbReference type="ARBA" id="ARBA00023128"/>
    </source>
</evidence>
<name>A0A7L7S124_9CRUS</name>
<dbReference type="EMBL" id="MT862416">
    <property type="protein sequence ID" value="QNV11936.1"/>
    <property type="molecule type" value="Genomic_DNA"/>
</dbReference>
<keyword evidence="15 17" id="KW-0472">Membrane</keyword>
<feature type="transmembrane region" description="Helical" evidence="17">
    <location>
        <begin position="147"/>
        <end position="168"/>
    </location>
</feature>
<dbReference type="Pfam" id="PF00662">
    <property type="entry name" value="Proton_antipo_N"/>
    <property type="match status" value="1"/>
</dbReference>
<keyword evidence="5 17" id="KW-0813">Transport</keyword>
<keyword evidence="11 17" id="KW-1133">Transmembrane helix</keyword>
<evidence type="ECO:0000256" key="11">
    <source>
        <dbReference type="ARBA" id="ARBA00022989"/>
    </source>
</evidence>
<feature type="transmembrane region" description="Helical" evidence="17">
    <location>
        <begin position="266"/>
        <end position="292"/>
    </location>
</feature>
<evidence type="ECO:0000256" key="6">
    <source>
        <dbReference type="ARBA" id="ARBA00022660"/>
    </source>
</evidence>
<feature type="transmembrane region" description="Helical" evidence="17">
    <location>
        <begin position="330"/>
        <end position="352"/>
    </location>
</feature>
<feature type="transmembrane region" description="Helical" evidence="17">
    <location>
        <begin position="448"/>
        <end position="467"/>
    </location>
</feature>
<sequence length="567" mass="62267">MFYSKIFFCLLIMSLLSLVSGLLMGFWESCYLIEMVLGGQANTFSLTLLLDQMAFLFMSVVFFISMNVVFYSKSYMAEDPHKNRFILIVFAFIVSMALLILSPNIITILLGWDGLGLVSYCLVIYYPSKKSSSAGMLTVMSNRVGDICILFTIAYFGFIGDFMFLTWISPTDSYGSTLLGFLIISAAITKSAQFPFSAWLPAAMAAPTPVSALVHSSTLVTAGVYLLIRFSESFSSETSSILLALSSVTMFLSGLVAMFEYDLKKIIALSTLSQLGVMMFSISVGLYTVAFFHLLTHALFKALLFLSAGALIHGVGGSQDLRMCGGLVKNFPLVGACMNLANLSLCGIPFLSGFYSKDLIVELTAQGTYSQFILIILFISLGLTVMYSLRLVYMSFVSSPQGSPSSFVCDNDSTMNLPICALTACALLSGPSLSWLLFPFPTLISLPYSLKLLTLIIIALAFISSLFMNTQLISKSQSLFTSFKPFMGSMMFLPFISGQMTTSSTLTLSDKILKQGELGWMESWTSKYLASTTQKSSSVSFFIQSNSLKIHFFTFFIWASLLMLALY</sequence>
<protein>
    <recommendedName>
        <fullName evidence="4 17">NADH-ubiquinone oxidoreductase chain 5</fullName>
        <ecNumber evidence="3 17">7.1.1.2</ecNumber>
    </recommendedName>
</protein>
<evidence type="ECO:0000256" key="10">
    <source>
        <dbReference type="ARBA" id="ARBA00022982"/>
    </source>
</evidence>
<dbReference type="GO" id="GO:0005743">
    <property type="term" value="C:mitochondrial inner membrane"/>
    <property type="evidence" value="ECO:0007669"/>
    <property type="project" value="UniProtKB-SubCell"/>
</dbReference>
<feature type="transmembrane region" description="Helical" evidence="17">
    <location>
        <begin position="414"/>
        <end position="436"/>
    </location>
</feature>
<feature type="domain" description="NADH:quinone oxidoreductase/Mrp antiporter transmembrane" evidence="19">
    <location>
        <begin position="102"/>
        <end position="378"/>
    </location>
</feature>
<evidence type="ECO:0000256" key="9">
    <source>
        <dbReference type="ARBA" id="ARBA00022967"/>
    </source>
</evidence>
<dbReference type="InterPro" id="IPR003945">
    <property type="entry name" value="NU5C-like"/>
</dbReference>
<dbReference type="PANTHER" id="PTHR42829:SF2">
    <property type="entry name" value="NADH-UBIQUINONE OXIDOREDUCTASE CHAIN 5"/>
    <property type="match status" value="1"/>
</dbReference>
<organism evidence="22">
    <name type="scientific">Polyphemus pediculus</name>
    <dbReference type="NCBI Taxonomy" id="77662"/>
    <lineage>
        <taxon>Eukaryota</taxon>
        <taxon>Metazoa</taxon>
        <taxon>Ecdysozoa</taxon>
        <taxon>Arthropoda</taxon>
        <taxon>Crustacea</taxon>
        <taxon>Branchiopoda</taxon>
        <taxon>Diplostraca</taxon>
        <taxon>Cladocera</taxon>
        <taxon>Onychopoda</taxon>
        <taxon>Polyphemidae</taxon>
        <taxon>Polyphemus</taxon>
    </lineage>
</organism>
<dbReference type="InterPro" id="IPR001516">
    <property type="entry name" value="Proton_antipo_N"/>
</dbReference>
<evidence type="ECO:0000259" key="19">
    <source>
        <dbReference type="Pfam" id="PF00361"/>
    </source>
</evidence>
<evidence type="ECO:0000313" key="22">
    <source>
        <dbReference type="EMBL" id="QNV11936.1"/>
    </source>
</evidence>
<dbReference type="InterPro" id="IPR001750">
    <property type="entry name" value="ND/Mrp_TM"/>
</dbReference>
<evidence type="ECO:0000256" key="13">
    <source>
        <dbReference type="ARBA" id="ARBA00023075"/>
    </source>
</evidence>
<evidence type="ECO:0000256" key="5">
    <source>
        <dbReference type="ARBA" id="ARBA00022448"/>
    </source>
</evidence>
<dbReference type="GO" id="GO:0042773">
    <property type="term" value="P:ATP synthesis coupled electron transport"/>
    <property type="evidence" value="ECO:0007669"/>
    <property type="project" value="InterPro"/>
</dbReference>
<keyword evidence="8" id="KW-0999">Mitochondrion inner membrane</keyword>
<comment type="function">
    <text evidence="1">Core subunit of the mitochondrial membrane respiratory chain NADH dehydrogenase (Complex I) that is believed to belong to the minimal assembly required for catalysis. Complex I functions in the transfer of electrons from NADH to the respiratory chain. The immediate electron acceptor for the enzyme is believed to be ubiquinone.</text>
</comment>
<feature type="domain" description="NADH-Ubiquinone oxidoreductase (complex I) chain 5 N-terminal" evidence="20">
    <location>
        <begin position="43"/>
        <end position="85"/>
    </location>
</feature>
<comment type="catalytic activity">
    <reaction evidence="16 17">
        <text>a ubiquinone + NADH + 5 H(+)(in) = a ubiquinol + NAD(+) + 4 H(+)(out)</text>
        <dbReference type="Rhea" id="RHEA:29091"/>
        <dbReference type="Rhea" id="RHEA-COMP:9565"/>
        <dbReference type="Rhea" id="RHEA-COMP:9566"/>
        <dbReference type="ChEBI" id="CHEBI:15378"/>
        <dbReference type="ChEBI" id="CHEBI:16389"/>
        <dbReference type="ChEBI" id="CHEBI:17976"/>
        <dbReference type="ChEBI" id="CHEBI:57540"/>
        <dbReference type="ChEBI" id="CHEBI:57945"/>
        <dbReference type="EC" id="7.1.1.2"/>
    </reaction>
</comment>
<feature type="transmembrane region" description="Helical" evidence="17">
    <location>
        <begin position="479"/>
        <end position="497"/>
    </location>
</feature>
<keyword evidence="10" id="KW-0249">Electron transport</keyword>
<keyword evidence="13 17" id="KW-0830">Ubiquinone</keyword>
<gene>
    <name evidence="22" type="primary">ND5</name>
</gene>
<evidence type="ECO:0000256" key="3">
    <source>
        <dbReference type="ARBA" id="ARBA00012944"/>
    </source>
</evidence>
<feature type="domain" description="NADH dehydrogenase subunit 5 C-terminal" evidence="21">
    <location>
        <begin position="387"/>
        <end position="564"/>
    </location>
</feature>
<evidence type="ECO:0000256" key="18">
    <source>
        <dbReference type="SAM" id="SignalP"/>
    </source>
</evidence>
<evidence type="ECO:0000256" key="17">
    <source>
        <dbReference type="RuleBase" id="RU003404"/>
    </source>
</evidence>
<feature type="transmembrane region" description="Helical" evidence="17">
    <location>
        <begin position="53"/>
        <end position="72"/>
    </location>
</feature>
<keyword evidence="12 17" id="KW-0520">NAD</keyword>
<evidence type="ECO:0000256" key="8">
    <source>
        <dbReference type="ARBA" id="ARBA00022792"/>
    </source>
</evidence>
<reference evidence="22" key="1">
    <citation type="submission" date="2020-08" db="EMBL/GenBank/DDBJ databases">
        <title>DNAmark Project.</title>
        <authorList>
            <person name="Leerhoei F."/>
        </authorList>
    </citation>
    <scope>NUCLEOTIDE SEQUENCE</scope>
    <source>
        <strain evidence="22">DM583</strain>
    </source>
</reference>
<feature type="transmembrane region" description="Helical" evidence="17">
    <location>
        <begin position="372"/>
        <end position="393"/>
    </location>
</feature>
<evidence type="ECO:0000259" key="21">
    <source>
        <dbReference type="Pfam" id="PF06455"/>
    </source>
</evidence>
<feature type="transmembrane region" description="Helical" evidence="17">
    <location>
        <begin position="174"/>
        <end position="192"/>
    </location>
</feature>
<keyword evidence="7 17" id="KW-0812">Transmembrane</keyword>
<feature type="signal peptide" evidence="18">
    <location>
        <begin position="1"/>
        <end position="21"/>
    </location>
</feature>
<dbReference type="PANTHER" id="PTHR42829">
    <property type="entry name" value="NADH-UBIQUINONE OXIDOREDUCTASE CHAIN 5"/>
    <property type="match status" value="1"/>
</dbReference>
<dbReference type="Pfam" id="PF00361">
    <property type="entry name" value="Proton_antipo_M"/>
    <property type="match status" value="1"/>
</dbReference>
<feature type="transmembrane region" description="Helical" evidence="17">
    <location>
        <begin position="84"/>
        <end position="102"/>
    </location>
</feature>
<feature type="chain" id="PRO_5029913614" description="NADH-ubiquinone oxidoreductase chain 5" evidence="18">
    <location>
        <begin position="22"/>
        <end position="567"/>
    </location>
</feature>
<keyword evidence="18" id="KW-0732">Signal</keyword>
<evidence type="ECO:0000256" key="1">
    <source>
        <dbReference type="ARBA" id="ARBA00003257"/>
    </source>
</evidence>
<dbReference type="AlphaFoldDB" id="A0A7L7S124"/>
<feature type="transmembrane region" description="Helical" evidence="17">
    <location>
        <begin position="240"/>
        <end position="259"/>
    </location>
</feature>
<evidence type="ECO:0000256" key="7">
    <source>
        <dbReference type="ARBA" id="ARBA00022692"/>
    </source>
</evidence>
<feature type="transmembrane region" description="Helical" evidence="17">
    <location>
        <begin position="108"/>
        <end position="126"/>
    </location>
</feature>
<evidence type="ECO:0000256" key="15">
    <source>
        <dbReference type="ARBA" id="ARBA00023136"/>
    </source>
</evidence>
<dbReference type="PRINTS" id="PR01434">
    <property type="entry name" value="NADHDHGNASE5"/>
</dbReference>
<evidence type="ECO:0000256" key="12">
    <source>
        <dbReference type="ARBA" id="ARBA00023027"/>
    </source>
</evidence>
<accession>A0A7L7S124</accession>
<comment type="subcellular location">
    <subcellularLocation>
        <location evidence="2">Mitochondrion inner membrane</location>
        <topology evidence="2">Multi-pass membrane protein</topology>
    </subcellularLocation>
</comment>
<comment type="function">
    <text evidence="17">Core subunit of the mitochondrial membrane respiratory chain NADH dehydrogenase (Complex I) which catalyzes electron transfer from NADH through the respiratory chain, using ubiquinone as an electron acceptor. Essential for the catalytic activity and assembly of complex I.</text>
</comment>
<evidence type="ECO:0000256" key="16">
    <source>
        <dbReference type="ARBA" id="ARBA00049551"/>
    </source>
</evidence>
<evidence type="ECO:0000259" key="20">
    <source>
        <dbReference type="Pfam" id="PF00662"/>
    </source>
</evidence>
<dbReference type="GO" id="GO:0015990">
    <property type="term" value="P:electron transport coupled proton transport"/>
    <property type="evidence" value="ECO:0007669"/>
    <property type="project" value="TreeGrafter"/>
</dbReference>
<geneLocation type="mitochondrion" evidence="22"/>
<dbReference type="InterPro" id="IPR010934">
    <property type="entry name" value="NADH_DH_su5_C"/>
</dbReference>
<dbReference type="EC" id="7.1.1.2" evidence="3 17"/>
<keyword evidence="9" id="KW-1278">Translocase</keyword>
<comment type="similarity">
    <text evidence="17">Belongs to the complex I subunit 5 family.</text>
</comment>
<feature type="transmembrane region" description="Helical" evidence="17">
    <location>
        <begin position="548"/>
        <end position="566"/>
    </location>
</feature>
<proteinExistence type="inferred from homology"/>
<evidence type="ECO:0000256" key="2">
    <source>
        <dbReference type="ARBA" id="ARBA00004448"/>
    </source>
</evidence>
<feature type="transmembrane region" description="Helical" evidence="17">
    <location>
        <begin position="204"/>
        <end position="228"/>
    </location>
</feature>